<keyword evidence="2" id="KW-0560">Oxidoreductase</keyword>
<protein>
    <submittedName>
        <fullName evidence="4">Short-chain dehydrogenase</fullName>
    </submittedName>
</protein>
<dbReference type="GO" id="GO:0016491">
    <property type="term" value="F:oxidoreductase activity"/>
    <property type="evidence" value="ECO:0007669"/>
    <property type="project" value="UniProtKB-KW"/>
</dbReference>
<reference evidence="4 5" key="1">
    <citation type="submission" date="2017-02" db="EMBL/GenBank/DDBJ databases">
        <title>The new phylogeny of genus Mycobacterium.</title>
        <authorList>
            <person name="Tortoli E."/>
            <person name="Trovato A."/>
            <person name="Cirillo D.M."/>
        </authorList>
    </citation>
    <scope>NUCLEOTIDE SEQUENCE [LARGE SCALE GENOMIC DNA]</scope>
    <source>
        <strain evidence="4 5">RW6</strain>
    </source>
</reference>
<dbReference type="SUPFAM" id="SSF51735">
    <property type="entry name" value="NAD(P)-binding Rossmann-fold domains"/>
    <property type="match status" value="1"/>
</dbReference>
<dbReference type="PRINTS" id="PR00081">
    <property type="entry name" value="GDHRDH"/>
</dbReference>
<keyword evidence="5" id="KW-1185">Reference proteome</keyword>
<dbReference type="EMBL" id="MVHF01000011">
    <property type="protein sequence ID" value="ORA35695.1"/>
    <property type="molecule type" value="Genomic_DNA"/>
</dbReference>
<name>A0A1X0B0H3_9MYCO</name>
<dbReference type="AlphaFoldDB" id="A0A1X0B0H3"/>
<dbReference type="RefSeq" id="WP_083164663.1">
    <property type="nucleotide sequence ID" value="NZ_MVHF01000011.1"/>
</dbReference>
<accession>A0A1X0B0H3</accession>
<comment type="similarity">
    <text evidence="1 3">Belongs to the short-chain dehydrogenases/reductases (SDR) family.</text>
</comment>
<evidence type="ECO:0000256" key="1">
    <source>
        <dbReference type="ARBA" id="ARBA00006484"/>
    </source>
</evidence>
<dbReference type="OrthoDB" id="3212478at2"/>
<gene>
    <name evidence="4" type="ORF">BST13_14040</name>
</gene>
<sequence>MVEIAGKNIVVTGGARGLGAALVQEIIDRGANTVYSTARTAFSDGRPAVVPRELDVRSTESVNALAASASDTQIVFNNAGVFVFEPLLGGSLDTTIDTFDTNVVGPLRVARAFAPVLAANGGGAIVNMLSVVSWLAGAGAYGASKAAAWSLTNSLRIELAAQHTHVLGVHAGFIDTDMAAALPVPKLSPAEVARRIVDALEAGADELLVDELSTQAKAALSGPVEGLTLSVG</sequence>
<organism evidence="4 5">
    <name type="scientific">Mycobacterium aquaticum</name>
    <dbReference type="NCBI Taxonomy" id="1927124"/>
    <lineage>
        <taxon>Bacteria</taxon>
        <taxon>Bacillati</taxon>
        <taxon>Actinomycetota</taxon>
        <taxon>Actinomycetes</taxon>
        <taxon>Mycobacteriales</taxon>
        <taxon>Mycobacteriaceae</taxon>
        <taxon>Mycobacterium</taxon>
    </lineage>
</organism>
<evidence type="ECO:0000256" key="2">
    <source>
        <dbReference type="ARBA" id="ARBA00023002"/>
    </source>
</evidence>
<dbReference type="NCBIfam" id="NF006119">
    <property type="entry name" value="PRK08264.1-5"/>
    <property type="match status" value="1"/>
</dbReference>
<dbReference type="PANTHER" id="PTHR43391:SF91">
    <property type="entry name" value="OS04G0390700 PROTEIN"/>
    <property type="match status" value="1"/>
</dbReference>
<dbReference type="Gene3D" id="3.40.50.720">
    <property type="entry name" value="NAD(P)-binding Rossmann-like Domain"/>
    <property type="match status" value="1"/>
</dbReference>
<evidence type="ECO:0000313" key="5">
    <source>
        <dbReference type="Proteomes" id="UP000192448"/>
    </source>
</evidence>
<evidence type="ECO:0000313" key="4">
    <source>
        <dbReference type="EMBL" id="ORA35695.1"/>
    </source>
</evidence>
<dbReference type="PRINTS" id="PR00080">
    <property type="entry name" value="SDRFAMILY"/>
</dbReference>
<proteinExistence type="inferred from homology"/>
<dbReference type="Pfam" id="PF00106">
    <property type="entry name" value="adh_short"/>
    <property type="match status" value="1"/>
</dbReference>
<dbReference type="InterPro" id="IPR036291">
    <property type="entry name" value="NAD(P)-bd_dom_sf"/>
</dbReference>
<dbReference type="STRING" id="1927124.BST13_14040"/>
<dbReference type="PANTHER" id="PTHR43391">
    <property type="entry name" value="RETINOL DEHYDROGENASE-RELATED"/>
    <property type="match status" value="1"/>
</dbReference>
<dbReference type="InterPro" id="IPR002347">
    <property type="entry name" value="SDR_fam"/>
</dbReference>
<comment type="caution">
    <text evidence="4">The sequence shown here is derived from an EMBL/GenBank/DDBJ whole genome shotgun (WGS) entry which is preliminary data.</text>
</comment>
<dbReference type="GO" id="GO:0005829">
    <property type="term" value="C:cytosol"/>
    <property type="evidence" value="ECO:0007669"/>
    <property type="project" value="TreeGrafter"/>
</dbReference>
<evidence type="ECO:0000256" key="3">
    <source>
        <dbReference type="RuleBase" id="RU000363"/>
    </source>
</evidence>
<dbReference type="Proteomes" id="UP000192448">
    <property type="component" value="Unassembled WGS sequence"/>
</dbReference>